<dbReference type="AlphaFoldDB" id="A0A8K0NZM4"/>
<evidence type="ECO:0000256" key="2">
    <source>
        <dbReference type="SAM" id="SignalP"/>
    </source>
</evidence>
<reference evidence="3" key="2">
    <citation type="submission" date="2017-10" db="EMBL/GenBank/DDBJ databases">
        <title>Ladona fulva Genome sequencing and assembly.</title>
        <authorList>
            <person name="Murali S."/>
            <person name="Richards S."/>
            <person name="Bandaranaike D."/>
            <person name="Bellair M."/>
            <person name="Blankenburg K."/>
            <person name="Chao H."/>
            <person name="Dinh H."/>
            <person name="Doddapaneni H."/>
            <person name="Dugan-Rocha S."/>
            <person name="Elkadiri S."/>
            <person name="Gnanaolivu R."/>
            <person name="Hernandez B."/>
            <person name="Skinner E."/>
            <person name="Javaid M."/>
            <person name="Lee S."/>
            <person name="Li M."/>
            <person name="Ming W."/>
            <person name="Munidasa M."/>
            <person name="Muniz J."/>
            <person name="Nguyen L."/>
            <person name="Hughes D."/>
            <person name="Osuji N."/>
            <person name="Pu L.-L."/>
            <person name="Puazo M."/>
            <person name="Qu C."/>
            <person name="Quiroz J."/>
            <person name="Raj R."/>
            <person name="Weissenberger G."/>
            <person name="Xin Y."/>
            <person name="Zou X."/>
            <person name="Han Y."/>
            <person name="Worley K."/>
            <person name="Muzny D."/>
            <person name="Gibbs R."/>
        </authorList>
    </citation>
    <scope>NUCLEOTIDE SEQUENCE</scope>
    <source>
        <strain evidence="3">Sampled in the wild</strain>
    </source>
</reference>
<feature type="region of interest" description="Disordered" evidence="1">
    <location>
        <begin position="60"/>
        <end position="115"/>
    </location>
</feature>
<gene>
    <name evidence="3" type="ORF">J437_LFUL006753</name>
</gene>
<evidence type="ECO:0000313" key="3">
    <source>
        <dbReference type="EMBL" id="KAG8227313.1"/>
    </source>
</evidence>
<dbReference type="EMBL" id="KZ308319">
    <property type="protein sequence ID" value="KAG8227313.1"/>
    <property type="molecule type" value="Genomic_DNA"/>
</dbReference>
<accession>A0A8K0NZM4</accession>
<keyword evidence="2" id="KW-0732">Signal</keyword>
<feature type="signal peptide" evidence="2">
    <location>
        <begin position="1"/>
        <end position="31"/>
    </location>
</feature>
<proteinExistence type="predicted"/>
<feature type="chain" id="PRO_5035481813" evidence="2">
    <location>
        <begin position="32"/>
        <end position="190"/>
    </location>
</feature>
<evidence type="ECO:0000256" key="1">
    <source>
        <dbReference type="SAM" id="MobiDB-lite"/>
    </source>
</evidence>
<keyword evidence="4" id="KW-1185">Reference proteome</keyword>
<sequence length="190" mass="21335">MKMVNKSGLNLVLHLTLCLFLLSANVSDSKAADVQFETQHYHTYLEGEDNSSSVETIRLNDQSTNKNVPERGNSTVPETYQSEKFSPSNDETEKANDTKNGITTEIHPSENNLEYNDISANNTTPDWKPKAIGVATWYEISLTGRRTSSNVGQWVENGKSLAPSSTTTSLFVIFSQISFQFIMKKFIWQQ</sequence>
<dbReference type="Proteomes" id="UP000792457">
    <property type="component" value="Unassembled WGS sequence"/>
</dbReference>
<feature type="compositionally biased region" description="Polar residues" evidence="1">
    <location>
        <begin position="60"/>
        <end position="89"/>
    </location>
</feature>
<protein>
    <submittedName>
        <fullName evidence="3">Uncharacterized protein</fullName>
    </submittedName>
</protein>
<comment type="caution">
    <text evidence="3">The sequence shown here is derived from an EMBL/GenBank/DDBJ whole genome shotgun (WGS) entry which is preliminary data.</text>
</comment>
<name>A0A8K0NZM4_LADFU</name>
<reference evidence="3" key="1">
    <citation type="submission" date="2013-04" db="EMBL/GenBank/DDBJ databases">
        <authorList>
            <person name="Qu J."/>
            <person name="Murali S.C."/>
            <person name="Bandaranaike D."/>
            <person name="Bellair M."/>
            <person name="Blankenburg K."/>
            <person name="Chao H."/>
            <person name="Dinh H."/>
            <person name="Doddapaneni H."/>
            <person name="Downs B."/>
            <person name="Dugan-Rocha S."/>
            <person name="Elkadiri S."/>
            <person name="Gnanaolivu R.D."/>
            <person name="Hernandez B."/>
            <person name="Javaid M."/>
            <person name="Jayaseelan J.C."/>
            <person name="Lee S."/>
            <person name="Li M."/>
            <person name="Ming W."/>
            <person name="Munidasa M."/>
            <person name="Muniz J."/>
            <person name="Nguyen L."/>
            <person name="Ongeri F."/>
            <person name="Osuji N."/>
            <person name="Pu L.-L."/>
            <person name="Puazo M."/>
            <person name="Qu C."/>
            <person name="Quiroz J."/>
            <person name="Raj R."/>
            <person name="Weissenberger G."/>
            <person name="Xin Y."/>
            <person name="Zou X."/>
            <person name="Han Y."/>
            <person name="Richards S."/>
            <person name="Worley K."/>
            <person name="Muzny D."/>
            <person name="Gibbs R."/>
        </authorList>
    </citation>
    <scope>NUCLEOTIDE SEQUENCE</scope>
    <source>
        <strain evidence="3">Sampled in the wild</strain>
    </source>
</reference>
<evidence type="ECO:0000313" key="4">
    <source>
        <dbReference type="Proteomes" id="UP000792457"/>
    </source>
</evidence>
<organism evidence="3 4">
    <name type="scientific">Ladona fulva</name>
    <name type="common">Scarce chaser dragonfly</name>
    <name type="synonym">Libellula fulva</name>
    <dbReference type="NCBI Taxonomy" id="123851"/>
    <lineage>
        <taxon>Eukaryota</taxon>
        <taxon>Metazoa</taxon>
        <taxon>Ecdysozoa</taxon>
        <taxon>Arthropoda</taxon>
        <taxon>Hexapoda</taxon>
        <taxon>Insecta</taxon>
        <taxon>Pterygota</taxon>
        <taxon>Palaeoptera</taxon>
        <taxon>Odonata</taxon>
        <taxon>Epiprocta</taxon>
        <taxon>Anisoptera</taxon>
        <taxon>Libelluloidea</taxon>
        <taxon>Libellulidae</taxon>
        <taxon>Ladona</taxon>
    </lineage>
</organism>